<evidence type="ECO:0000313" key="3">
    <source>
        <dbReference type="Proteomes" id="UP001218246"/>
    </source>
</evidence>
<name>A0ABT6H4W3_9BACI</name>
<dbReference type="InterPro" id="IPR050270">
    <property type="entry name" value="DegV_domain_contain"/>
</dbReference>
<dbReference type="PANTHER" id="PTHR33434">
    <property type="entry name" value="DEGV DOMAIN-CONTAINING PROTEIN DR_1986-RELATED"/>
    <property type="match status" value="1"/>
</dbReference>
<proteinExistence type="predicted"/>
<dbReference type="NCBIfam" id="TIGR00762">
    <property type="entry name" value="DegV"/>
    <property type="match status" value="1"/>
</dbReference>
<dbReference type="Proteomes" id="UP001218246">
    <property type="component" value="Unassembled WGS sequence"/>
</dbReference>
<dbReference type="RefSeq" id="WP_124565542.1">
    <property type="nucleotide sequence ID" value="NZ_JARRRY010000003.1"/>
</dbReference>
<evidence type="ECO:0000256" key="1">
    <source>
        <dbReference type="ARBA" id="ARBA00023121"/>
    </source>
</evidence>
<protein>
    <submittedName>
        <fullName evidence="2">DegV family protein</fullName>
    </submittedName>
</protein>
<dbReference type="SUPFAM" id="SSF82549">
    <property type="entry name" value="DAK1/DegV-like"/>
    <property type="match status" value="1"/>
</dbReference>
<gene>
    <name evidence="2" type="ORF">P6P90_07745</name>
</gene>
<dbReference type="Pfam" id="PF02645">
    <property type="entry name" value="DegV"/>
    <property type="match status" value="1"/>
</dbReference>
<comment type="caution">
    <text evidence="2">The sequence shown here is derived from an EMBL/GenBank/DDBJ whole genome shotgun (WGS) entry which is preliminary data.</text>
</comment>
<evidence type="ECO:0000313" key="2">
    <source>
        <dbReference type="EMBL" id="MDG5753863.1"/>
    </source>
</evidence>
<dbReference type="InterPro" id="IPR003797">
    <property type="entry name" value="DegV"/>
</dbReference>
<dbReference type="Gene3D" id="3.40.50.10170">
    <property type="match status" value="1"/>
</dbReference>
<sequence length="283" mass="31482">MRKIAWVTDSTTYMTQALKEHPDVYVVPLSVIFGEEIYEDGITITQEEIYEQMRSGKAATTSQPPVGVFAALFENLKAQYEEVVLLHVSDKLSGTLSSSVQAADMTGITYHVIDSKVLTMGITFLLEEGLHLQQQGKSIEEIIARLHAIIPTLENYILIGNLQQLHRGGRLTNAQFVLGTLLNIKPILQIKEGIIQVYEKVRSEKKAVKLVMEQCKAAITAHDVRKLAIIHGNRPEDAIAWKEELLRVKPDLRVEIVPLTSVLSVHAGEGTIAAMWYNTALEG</sequence>
<dbReference type="Gene3D" id="3.30.1180.10">
    <property type="match status" value="1"/>
</dbReference>
<dbReference type="EMBL" id="JARULN010000005">
    <property type="protein sequence ID" value="MDG5753863.1"/>
    <property type="molecule type" value="Genomic_DNA"/>
</dbReference>
<keyword evidence="1" id="KW-0446">Lipid-binding</keyword>
<dbReference type="PANTHER" id="PTHR33434:SF2">
    <property type="entry name" value="FATTY ACID-BINDING PROTEIN TM_1468"/>
    <property type="match status" value="1"/>
</dbReference>
<dbReference type="InterPro" id="IPR043168">
    <property type="entry name" value="DegV_C"/>
</dbReference>
<organism evidence="2 3">
    <name type="scientific">Ectobacillus antri</name>
    <dbReference type="NCBI Taxonomy" id="2486280"/>
    <lineage>
        <taxon>Bacteria</taxon>
        <taxon>Bacillati</taxon>
        <taxon>Bacillota</taxon>
        <taxon>Bacilli</taxon>
        <taxon>Bacillales</taxon>
        <taxon>Bacillaceae</taxon>
        <taxon>Ectobacillus</taxon>
    </lineage>
</organism>
<accession>A0ABT6H4W3</accession>
<reference evidence="2 3" key="1">
    <citation type="submission" date="2023-04" db="EMBL/GenBank/DDBJ databases">
        <title>Ectobacillus antri isolated from activated sludge.</title>
        <authorList>
            <person name="Yan P."/>
            <person name="Liu X."/>
        </authorList>
    </citation>
    <scope>NUCLEOTIDE SEQUENCE [LARGE SCALE GENOMIC DNA]</scope>
    <source>
        <strain evidence="2 3">C18H</strain>
    </source>
</reference>
<dbReference type="PROSITE" id="PS51482">
    <property type="entry name" value="DEGV"/>
    <property type="match status" value="1"/>
</dbReference>
<keyword evidence="3" id="KW-1185">Reference proteome</keyword>